<dbReference type="Proteomes" id="UP001265746">
    <property type="component" value="Unassembled WGS sequence"/>
</dbReference>
<evidence type="ECO:0000313" key="3">
    <source>
        <dbReference type="Proteomes" id="UP001265746"/>
    </source>
</evidence>
<dbReference type="SUPFAM" id="SSF51556">
    <property type="entry name" value="Metallo-dependent hydrolases"/>
    <property type="match status" value="1"/>
</dbReference>
<dbReference type="GO" id="GO:0016787">
    <property type="term" value="F:hydrolase activity"/>
    <property type="evidence" value="ECO:0007669"/>
    <property type="project" value="InterPro"/>
</dbReference>
<dbReference type="PANTHER" id="PTHR35563">
    <property type="entry name" value="BARREL METAL-DEPENDENT HYDROLASE, PUTATIVE (AFU_ORTHOLOGUE AFUA_1G16240)-RELATED"/>
    <property type="match status" value="1"/>
</dbReference>
<dbReference type="EMBL" id="JAUJFL010000009">
    <property type="protein sequence ID" value="KAK2597502.1"/>
    <property type="molecule type" value="Genomic_DNA"/>
</dbReference>
<dbReference type="Pfam" id="PF04909">
    <property type="entry name" value="Amidohydro_2"/>
    <property type="match status" value="1"/>
</dbReference>
<dbReference type="InterPro" id="IPR052358">
    <property type="entry name" value="Aro_Compnd_Degr_Hydrolases"/>
</dbReference>
<name>A0AAD9S2C6_PHOAM</name>
<dbReference type="InterPro" id="IPR006680">
    <property type="entry name" value="Amidohydro-rel"/>
</dbReference>
<dbReference type="PANTHER" id="PTHR35563:SF2">
    <property type="entry name" value="BARREL METAL-DEPENDENT HYDROLASE, PUTATIVE (AFU_ORTHOLOGUE AFUA_1G16240)-RELATED"/>
    <property type="match status" value="1"/>
</dbReference>
<protein>
    <recommendedName>
        <fullName evidence="1">Amidohydrolase-related domain-containing protein</fullName>
    </recommendedName>
</protein>
<reference evidence="2" key="1">
    <citation type="submission" date="2023-06" db="EMBL/GenBank/DDBJ databases">
        <authorList>
            <person name="Noh H."/>
        </authorList>
    </citation>
    <scope>NUCLEOTIDE SEQUENCE</scope>
    <source>
        <strain evidence="2">DUCC20226</strain>
    </source>
</reference>
<gene>
    <name evidence="2" type="ORF">N8I77_012284</name>
</gene>
<comment type="caution">
    <text evidence="2">The sequence shown here is derived from an EMBL/GenBank/DDBJ whole genome shotgun (WGS) entry which is preliminary data.</text>
</comment>
<dbReference type="AlphaFoldDB" id="A0AAD9S2C6"/>
<organism evidence="2 3">
    <name type="scientific">Phomopsis amygdali</name>
    <name type="common">Fusicoccum amygdali</name>
    <dbReference type="NCBI Taxonomy" id="1214568"/>
    <lineage>
        <taxon>Eukaryota</taxon>
        <taxon>Fungi</taxon>
        <taxon>Dikarya</taxon>
        <taxon>Ascomycota</taxon>
        <taxon>Pezizomycotina</taxon>
        <taxon>Sordariomycetes</taxon>
        <taxon>Sordariomycetidae</taxon>
        <taxon>Diaporthales</taxon>
        <taxon>Diaporthaceae</taxon>
        <taxon>Diaporthe</taxon>
    </lineage>
</organism>
<evidence type="ECO:0000259" key="1">
    <source>
        <dbReference type="Pfam" id="PF04909"/>
    </source>
</evidence>
<dbReference type="Gene3D" id="3.20.20.140">
    <property type="entry name" value="Metal-dependent hydrolases"/>
    <property type="match status" value="1"/>
</dbReference>
<feature type="domain" description="Amidohydrolase-related" evidence="1">
    <location>
        <begin position="13"/>
        <end position="268"/>
    </location>
</feature>
<keyword evidence="3" id="KW-1185">Reference proteome</keyword>
<accession>A0AAD9S2C6</accession>
<proteinExistence type="predicted"/>
<evidence type="ECO:0000313" key="2">
    <source>
        <dbReference type="EMBL" id="KAK2597502.1"/>
    </source>
</evidence>
<dbReference type="InterPro" id="IPR032466">
    <property type="entry name" value="Metal_Hydrolase"/>
</dbReference>
<sequence>MNAVPWQLPVGSWDTHVHVFDPANYPYAPSHAYSPVPALYSQLLAFGGSLAQSGEAENIVIVQPSPYGTDNSLILDKLVELQAEKTRREVRAIAVINPDNITDSELDHMQALGVRGIRVNTEATGEEVGYDKLRAQIENAVMKIRRFENWRCQLFVSGDNWPHLAETIRDLPIKVIADHQGGMKGLSALPANVTDVTRQAGFAELMSLAKAEKLFIKISGFYRSSKLTTGGYEDLEPLIMAFAKEVPDQLIWGSDWPHTGSSANRTEANKDVPEQFRVVNNVAVLKNIRKWVGRDVWYKMTVATPAKVYL</sequence>